<reference evidence="4 5" key="1">
    <citation type="journal article" date="2021" name="Sci. Rep.">
        <title>The genome of the diatom Chaetoceros tenuissimus carries an ancient integrated fragment of an extant virus.</title>
        <authorList>
            <person name="Hongo Y."/>
            <person name="Kimura K."/>
            <person name="Takaki Y."/>
            <person name="Yoshida Y."/>
            <person name="Baba S."/>
            <person name="Kobayashi G."/>
            <person name="Nagasaki K."/>
            <person name="Hano T."/>
            <person name="Tomaru Y."/>
        </authorList>
    </citation>
    <scope>NUCLEOTIDE SEQUENCE [LARGE SCALE GENOMIC DNA]</scope>
    <source>
        <strain evidence="4 5">NIES-3715</strain>
    </source>
</reference>
<dbReference type="PANTHER" id="PTHR11615">
    <property type="entry name" value="NITRATE, FORMATE, IRON DEHYDROGENASE"/>
    <property type="match status" value="1"/>
</dbReference>
<gene>
    <name evidence="4" type="ORF">CTEN210_16517</name>
</gene>
<evidence type="ECO:0000313" key="5">
    <source>
        <dbReference type="Proteomes" id="UP001054902"/>
    </source>
</evidence>
<dbReference type="AlphaFoldDB" id="A0AAD3D8V9"/>
<dbReference type="InterPro" id="IPR050340">
    <property type="entry name" value="Cytosolic_Fe-S_CAF"/>
</dbReference>
<sequence length="673" mass="75569">MSVKIADVDDYINPSQACINPLFTDQKTKKEKDEDGVLNTKRNTTVKSARRRRRKPLQLGMESDEGQSAVSGIVSESKRPTLSYALDDDLASTEKAIESTSVNIQEKKPQKASLTVADCLACSGCITSAEAVLVTQHSVEALMKNCKEKSDVRIVFTLSPATIADFCRILFKEENNDAKEIKEKTFNILCAYLKTKFNADAVLDGEVPQQISLIKSAMEFCDRYRYVEQLGKKKTSNTENEISLSTPSIALSATETRYLSRDDDSDMKGVEIKHKGGYDERLDFSTSSNNQVSKNQALPLLASSCPGFVCYVEKSVPEAVPNLCTVKSPMAIAGSIYKHEKDMKKLLQTYNIHRDINHAQDVKIYHVCIMPCHDKKLEAGRKDLAWEAFNQQQEELIPDIDLVITTNELFGVLVDSALENQDNEISKDMDFSEKIEVVQKYIGSIELDECKDTEKKLSNEIVETLNTATMRGSGSYAEFIFRFACNELFGHVIPTHDALPWKKVGNASNRRRRKMKVGDDNTFSDSSEVELFQHIDGSYSFTRKSEEDNLKLKFATAYGFKNIQIMMSKVATGEMKMNGYHYIEAMACPSGCLNGGGQTHALDSKKRERPSEMKSRVEKTRNFIANFLPSATLQRFQADEAMYQHLRTRFHVVPKLELTMGAASGVAVENTHW</sequence>
<dbReference type="InterPro" id="IPR004108">
    <property type="entry name" value="Fe_hydrogenase_lsu_C"/>
</dbReference>
<keyword evidence="5" id="KW-1185">Reference proteome</keyword>
<evidence type="ECO:0000313" key="4">
    <source>
        <dbReference type="EMBL" id="GFH60041.1"/>
    </source>
</evidence>
<feature type="domain" description="Iron hydrogenase large subunit C-terminal" evidence="3">
    <location>
        <begin position="290"/>
        <end position="596"/>
    </location>
</feature>
<dbReference type="EMBL" id="BLLK01000069">
    <property type="protein sequence ID" value="GFH60041.1"/>
    <property type="molecule type" value="Genomic_DNA"/>
</dbReference>
<comment type="caution">
    <text evidence="4">The sequence shown here is derived from an EMBL/GenBank/DDBJ whole genome shotgun (WGS) entry which is preliminary data.</text>
</comment>
<accession>A0AAD3D8V9</accession>
<dbReference type="InterPro" id="IPR009016">
    <property type="entry name" value="Fe_hydrogenase"/>
</dbReference>
<name>A0AAD3D8V9_9STRA</name>
<feature type="region of interest" description="Disordered" evidence="2">
    <location>
        <begin position="42"/>
        <end position="72"/>
    </location>
</feature>
<comment type="similarity">
    <text evidence="1">Belongs to the NARF family.</text>
</comment>
<evidence type="ECO:0000256" key="1">
    <source>
        <dbReference type="ARBA" id="ARBA00006596"/>
    </source>
</evidence>
<dbReference type="SUPFAM" id="SSF53920">
    <property type="entry name" value="Fe-only hydrogenase"/>
    <property type="match status" value="1"/>
</dbReference>
<dbReference type="Pfam" id="PF02906">
    <property type="entry name" value="Fe_hyd_lg_C"/>
    <property type="match status" value="1"/>
</dbReference>
<dbReference type="Proteomes" id="UP001054902">
    <property type="component" value="Unassembled WGS sequence"/>
</dbReference>
<evidence type="ECO:0000256" key="2">
    <source>
        <dbReference type="SAM" id="MobiDB-lite"/>
    </source>
</evidence>
<organism evidence="4 5">
    <name type="scientific">Chaetoceros tenuissimus</name>
    <dbReference type="NCBI Taxonomy" id="426638"/>
    <lineage>
        <taxon>Eukaryota</taxon>
        <taxon>Sar</taxon>
        <taxon>Stramenopiles</taxon>
        <taxon>Ochrophyta</taxon>
        <taxon>Bacillariophyta</taxon>
        <taxon>Coscinodiscophyceae</taxon>
        <taxon>Chaetocerotophycidae</taxon>
        <taxon>Chaetocerotales</taxon>
        <taxon>Chaetocerotaceae</taxon>
        <taxon>Chaetoceros</taxon>
    </lineage>
</organism>
<dbReference type="Gene3D" id="3.40.950.10">
    <property type="entry name" value="Fe-only Hydrogenase (Larger Subunit), Chain L, domain 3"/>
    <property type="match status" value="1"/>
</dbReference>
<evidence type="ECO:0000259" key="3">
    <source>
        <dbReference type="Pfam" id="PF02906"/>
    </source>
</evidence>
<proteinExistence type="inferred from homology"/>
<protein>
    <recommendedName>
        <fullName evidence="3">Iron hydrogenase large subunit C-terminal domain-containing protein</fullName>
    </recommendedName>
</protein>